<keyword evidence="9" id="KW-1185">Reference proteome</keyword>
<feature type="compositionally biased region" description="Polar residues" evidence="6">
    <location>
        <begin position="376"/>
        <end position="387"/>
    </location>
</feature>
<dbReference type="PANTHER" id="PTHR28234">
    <property type="entry name" value="NUCLEAR CONTROL OF ATPASE PROTEIN 2"/>
    <property type="match status" value="1"/>
</dbReference>
<protein>
    <recommendedName>
        <fullName evidence="10">ATP synthase regulation protein NCA2</fullName>
    </recommendedName>
</protein>
<sequence length="1375" mass="149985">MTMHGVDVRTPIFYRHSFANVLEAHSRKVYARLTHTPLIAEHLPHGAVTGSLIEQYAAAHLHTLVDLEKLLLAVLEESFCANASQYHRSSSMREGGGDELKASIVSPSSVLLPRGAAPADNGANGGEAAAVVSTALDVDADARRVHPTYPGGCGLSVIEQEACTLPHKPPFRASFPANPPLSSPSLEAANSDMRRHSVAARSSVCGAVPRLWERLRGWARRFRRKALLLFPAKHEAVFTGARPQLTDSVTNAPRFHSTSNVSRSATAAKSNAARVQRTRVPQWVRAPFALTPALSAAPVPTNVNAAPSMRWVRSPAPVFSVSQSESAAASQRAETHHTSSPDAVGIIQSSELQNTPGTYENDGSDGDRVFQGDDNGGSSSHLTQTPRRCTDGLPLAAQDPTSTSLGLQWTPGPSTPPVLHTNVPEKEAAPAANARKEDAVPSPNRMVTMSATAPNGTAGCGIKLPATSVPSTTQQSGDQNTELKGSAVSGAEFSEDRPLLHPRRSGSSGASVGATGTYTDLRSAGPSLFFSHTWHAGDAQAPPVSTATTCIPQGRTSVASCLDKCAYATELTGWLQLLVWVRCEVIHFLRDLSGVQGFVAWSAWYWSWAQEHPRQAAFHQALSSASFWRGVWSHGLHAQLNQVQYEISRHMFTLKSVFQLIVSYIGAVYTALEQLNVLVMQVQRSCEVMMSPMAAAAAAVVTGTSAAAAGSSRAASPVPVNYAKAHPGGGFWGCEFNSNQNNMFWSPIAAGMGCGGASPLMYVPRNRSCSLQRVGQSAFAGASAPGMQHARHTLHDEAELESDGGLFEEEVAAVSSLRAMNELRGAVWSTLQELKTIFCPDGLPLDVLEANSQVRFPWCGGVFSAATPTTASFPRPDSQAVLHRPDESAFLGMSVFSETAREAHSHTAQVHFAEACTPAAHNGGEQEESRQVSVREGAQVLLQCVQCSQALLRRLTVLVQRAHSPPTARHWRRIFVAAVTILPPFMWVYTKSPAELTTIAQKTVIVGRQMLWSYVFDPVMQLRESLFYVRPGVEDRRGAVERDAVSLANIIRDFHEDMYPNMPQKRLEELRDRTFKRLRAGVADPEGLGLIDEQYRHSVRHPIRSILFGDLPRIMLIQLSYQALEVSRVANGIDEVLEGNDINFKIMAMMPVFLAGGLLATWGLFRYRVKYKPVRFRMKLLWRSLFRVISFAGSGQGLVLPFLRITAQQQDIRHHSEPSALVVGFSRVQMKLARAAARLRGREARRHAYSSAEAVGATLGSSRPSQDTERNNNGRLDDIDTAAFSEPSSDPESSSEESRRTSGRAVSARQLNNYEQGMVLLLSHVMRSIAAEYLRSYVFFHELMEDLNDLESVQSTRRQRLATLTRMRATHTYFF</sequence>
<comment type="caution">
    <text evidence="8">The sequence shown here is derived from an EMBL/GenBank/DDBJ whole genome shotgun (WGS) entry which is preliminary data.</text>
</comment>
<dbReference type="GO" id="GO:0005741">
    <property type="term" value="C:mitochondrial outer membrane"/>
    <property type="evidence" value="ECO:0007669"/>
    <property type="project" value="TreeGrafter"/>
</dbReference>
<gene>
    <name evidence="8" type="ORF">LtaPh_3325800</name>
</gene>
<evidence type="ECO:0000256" key="3">
    <source>
        <dbReference type="ARBA" id="ARBA00022989"/>
    </source>
</evidence>
<evidence type="ECO:0000256" key="1">
    <source>
        <dbReference type="ARBA" id="ARBA00004225"/>
    </source>
</evidence>
<reference evidence="8" key="1">
    <citation type="submission" date="2019-11" db="EMBL/GenBank/DDBJ databases">
        <title>Leishmania tarentolae CDS.</title>
        <authorList>
            <person name="Goto Y."/>
            <person name="Yamagishi J."/>
        </authorList>
    </citation>
    <scope>NUCLEOTIDE SEQUENCE [LARGE SCALE GENOMIC DNA]</scope>
    <source>
        <strain evidence="8">Parrot Tar II</strain>
    </source>
</reference>
<keyword evidence="3 7" id="KW-1133">Transmembrane helix</keyword>
<feature type="region of interest" description="Disordered" evidence="6">
    <location>
        <begin position="323"/>
        <end position="513"/>
    </location>
</feature>
<feature type="transmembrane region" description="Helical" evidence="7">
    <location>
        <begin position="1185"/>
        <end position="1203"/>
    </location>
</feature>
<evidence type="ECO:0000313" key="9">
    <source>
        <dbReference type="Proteomes" id="UP000419144"/>
    </source>
</evidence>
<feature type="compositionally biased region" description="Basic and acidic residues" evidence="6">
    <location>
        <begin position="1266"/>
        <end position="1278"/>
    </location>
</feature>
<feature type="region of interest" description="Disordered" evidence="6">
    <location>
        <begin position="1250"/>
        <end position="1308"/>
    </location>
</feature>
<evidence type="ECO:0000256" key="2">
    <source>
        <dbReference type="ARBA" id="ARBA00022692"/>
    </source>
</evidence>
<dbReference type="Proteomes" id="UP000419144">
    <property type="component" value="Unassembled WGS sequence"/>
</dbReference>
<feature type="compositionally biased region" description="Polar residues" evidence="6">
    <location>
        <begin position="445"/>
        <end position="455"/>
    </location>
</feature>
<dbReference type="InterPro" id="IPR013946">
    <property type="entry name" value="NCA2-like"/>
</dbReference>
<proteinExistence type="predicted"/>
<keyword evidence="2 7" id="KW-0812">Transmembrane</keyword>
<comment type="subcellular location">
    <subcellularLocation>
        <location evidence="1">Mitochondrion membrane</location>
        <topology evidence="1">Multi-pass membrane protein</topology>
    </subcellularLocation>
</comment>
<dbReference type="VEuPathDB" id="TriTrypDB:LtaPh_3325800"/>
<evidence type="ECO:0000256" key="6">
    <source>
        <dbReference type="SAM" id="MobiDB-lite"/>
    </source>
</evidence>
<keyword evidence="5 7" id="KW-0472">Membrane</keyword>
<dbReference type="PANTHER" id="PTHR28234:SF1">
    <property type="entry name" value="NUCLEAR CONTROL OF ATPASE PROTEIN 2"/>
    <property type="match status" value="1"/>
</dbReference>
<feature type="compositionally biased region" description="Polar residues" evidence="6">
    <location>
        <begin position="347"/>
        <end position="358"/>
    </location>
</feature>
<dbReference type="EMBL" id="BLBS01000052">
    <property type="protein sequence ID" value="GET91992.1"/>
    <property type="molecule type" value="Genomic_DNA"/>
</dbReference>
<evidence type="ECO:0008006" key="10">
    <source>
        <dbReference type="Google" id="ProtNLM"/>
    </source>
</evidence>
<feature type="transmembrane region" description="Helical" evidence="7">
    <location>
        <begin position="1146"/>
        <end position="1165"/>
    </location>
</feature>
<evidence type="ECO:0000313" key="8">
    <source>
        <dbReference type="EMBL" id="GET91992.1"/>
    </source>
</evidence>
<accession>A0A640KR45</accession>
<evidence type="ECO:0000256" key="4">
    <source>
        <dbReference type="ARBA" id="ARBA00023128"/>
    </source>
</evidence>
<evidence type="ECO:0000256" key="7">
    <source>
        <dbReference type="SAM" id="Phobius"/>
    </source>
</evidence>
<evidence type="ECO:0000256" key="5">
    <source>
        <dbReference type="ARBA" id="ARBA00023136"/>
    </source>
</evidence>
<name>A0A640KR45_LEITA</name>
<keyword evidence="4" id="KW-0496">Mitochondrion</keyword>
<feature type="compositionally biased region" description="Basic and acidic residues" evidence="6">
    <location>
        <begin position="423"/>
        <end position="439"/>
    </location>
</feature>
<feature type="compositionally biased region" description="Low complexity" evidence="6">
    <location>
        <begin position="323"/>
        <end position="332"/>
    </location>
</feature>
<dbReference type="Pfam" id="PF08637">
    <property type="entry name" value="NCA2"/>
    <property type="match status" value="2"/>
</dbReference>
<dbReference type="OrthoDB" id="413313at2759"/>
<organism evidence="8 9">
    <name type="scientific">Leishmania tarentolae</name>
    <name type="common">Sauroleishmania tarentolae</name>
    <dbReference type="NCBI Taxonomy" id="5689"/>
    <lineage>
        <taxon>Eukaryota</taxon>
        <taxon>Discoba</taxon>
        <taxon>Euglenozoa</taxon>
        <taxon>Kinetoplastea</taxon>
        <taxon>Metakinetoplastina</taxon>
        <taxon>Trypanosomatida</taxon>
        <taxon>Trypanosomatidae</taxon>
        <taxon>Leishmaniinae</taxon>
        <taxon>Leishmania</taxon>
        <taxon>lizard Leishmania</taxon>
    </lineage>
</organism>
<feature type="compositionally biased region" description="Polar residues" evidence="6">
    <location>
        <begin position="468"/>
        <end position="483"/>
    </location>
</feature>